<dbReference type="UniPathway" id="UPA00344"/>
<dbReference type="SUPFAM" id="SSF53218">
    <property type="entry name" value="Molybdenum cofactor biosynthesis proteins"/>
    <property type="match status" value="1"/>
</dbReference>
<dbReference type="Gene3D" id="3.40.980.10">
    <property type="entry name" value="MoaB/Mog-like domain"/>
    <property type="match status" value="1"/>
</dbReference>
<dbReference type="SUPFAM" id="SSF63867">
    <property type="entry name" value="MoeA C-terminal domain-like"/>
    <property type="match status" value="1"/>
</dbReference>
<evidence type="ECO:0000256" key="5">
    <source>
        <dbReference type="ARBA" id="ARBA00047317"/>
    </source>
</evidence>
<feature type="domain" description="MoaB/Mog" evidence="7">
    <location>
        <begin position="198"/>
        <end position="336"/>
    </location>
</feature>
<evidence type="ECO:0000256" key="3">
    <source>
        <dbReference type="ARBA" id="ARBA00010763"/>
    </source>
</evidence>
<evidence type="ECO:0000313" key="8">
    <source>
        <dbReference type="EMBL" id="KAA0920227.1"/>
    </source>
</evidence>
<dbReference type="GO" id="GO:0046872">
    <property type="term" value="F:metal ion binding"/>
    <property type="evidence" value="ECO:0007669"/>
    <property type="project" value="UniProtKB-UniRule"/>
</dbReference>
<dbReference type="Pfam" id="PF03454">
    <property type="entry name" value="MoeA_C"/>
    <property type="match status" value="1"/>
</dbReference>
<dbReference type="Pfam" id="PF03453">
    <property type="entry name" value="MoeA_N"/>
    <property type="match status" value="1"/>
</dbReference>
<dbReference type="SMART" id="SM00852">
    <property type="entry name" value="MoCF_biosynth"/>
    <property type="match status" value="1"/>
</dbReference>
<keyword evidence="6 8" id="KW-0808">Transferase</keyword>
<comment type="caution">
    <text evidence="8">The sequence shown here is derived from an EMBL/GenBank/DDBJ whole genome shotgun (WGS) entry which is preliminary data.</text>
</comment>
<evidence type="ECO:0000256" key="6">
    <source>
        <dbReference type="RuleBase" id="RU365090"/>
    </source>
</evidence>
<dbReference type="GO" id="GO:0006777">
    <property type="term" value="P:Mo-molybdopterin cofactor biosynthetic process"/>
    <property type="evidence" value="ECO:0007669"/>
    <property type="project" value="UniProtKB-UniRule"/>
</dbReference>
<sequence>MTDTPKPTDRDLADCDAGAASALLSWQDAQAIGLGLAHPVSGMDHVPLATATGRVTADATRSPVPLPPFDNSAMDGFALRTADLIGPPPWSLPVAGRVAAGEAGTPLPPGTCLRILTGAAVPEGADCIVMQEHVTRLDGTILLETRPAPGLNIRRQAEDLPKGGVVLPKGRVIGPREAAVLAASGWARVPVHRRVRVALFCSGSELRDPGDPLAPGQIWNSNRYLLAAALASPWIDLHDMGAVPDNPAKLAATLVAAARDADMVISTGGMADGDEDHMPRLLRDAGGQVDALRVAIKPGKPVGLGRLGDALYVGLPGNPVAAFVTWTCLGAPILRALAGFAEPGLTFDRVRLSDGLDRRPGRSEFRPAQLLGPGADGLDRVRLMTASFSARIALLAQADGLALIPAEATTLPEGALIDFLPF</sequence>
<dbReference type="InterPro" id="IPR036135">
    <property type="entry name" value="MoeA_linker/N_sf"/>
</dbReference>
<dbReference type="GO" id="GO:0061599">
    <property type="term" value="F:molybdopterin molybdotransferase activity"/>
    <property type="evidence" value="ECO:0007669"/>
    <property type="project" value="UniProtKB-UniRule"/>
</dbReference>
<dbReference type="InterPro" id="IPR005111">
    <property type="entry name" value="MoeA_C_domain_IV"/>
</dbReference>
<accession>A0A5A9ZSL5</accession>
<dbReference type="Pfam" id="PF00994">
    <property type="entry name" value="MoCF_biosynth"/>
    <property type="match status" value="1"/>
</dbReference>
<evidence type="ECO:0000256" key="1">
    <source>
        <dbReference type="ARBA" id="ARBA00002901"/>
    </source>
</evidence>
<dbReference type="PANTHER" id="PTHR10192">
    <property type="entry name" value="MOLYBDOPTERIN BIOSYNTHESIS PROTEIN"/>
    <property type="match status" value="1"/>
</dbReference>
<dbReference type="NCBIfam" id="NF045515">
    <property type="entry name" value="Glp_gephyrin"/>
    <property type="match status" value="1"/>
</dbReference>
<dbReference type="GO" id="GO:0005829">
    <property type="term" value="C:cytosol"/>
    <property type="evidence" value="ECO:0007669"/>
    <property type="project" value="TreeGrafter"/>
</dbReference>
<dbReference type="CDD" id="cd00887">
    <property type="entry name" value="MoeA"/>
    <property type="match status" value="1"/>
</dbReference>
<dbReference type="Gene3D" id="3.90.105.10">
    <property type="entry name" value="Molybdopterin biosynthesis moea protein, domain 2"/>
    <property type="match status" value="1"/>
</dbReference>
<evidence type="ECO:0000256" key="2">
    <source>
        <dbReference type="ARBA" id="ARBA00005046"/>
    </source>
</evidence>
<evidence type="ECO:0000259" key="7">
    <source>
        <dbReference type="SMART" id="SM00852"/>
    </source>
</evidence>
<comment type="cofactor">
    <cofactor evidence="6">
        <name>Mg(2+)</name>
        <dbReference type="ChEBI" id="CHEBI:18420"/>
    </cofactor>
</comment>
<comment type="function">
    <text evidence="1 6">Catalyzes the insertion of molybdate into adenylated molybdopterin with the concomitant release of AMP.</text>
</comment>
<comment type="pathway">
    <text evidence="2 6">Cofactor biosynthesis; molybdopterin biosynthesis.</text>
</comment>
<dbReference type="Proteomes" id="UP000325291">
    <property type="component" value="Unassembled WGS sequence"/>
</dbReference>
<dbReference type="Gene3D" id="2.170.190.11">
    <property type="entry name" value="Molybdopterin biosynthesis moea protein, domain 3"/>
    <property type="match status" value="1"/>
</dbReference>
<evidence type="ECO:0000256" key="4">
    <source>
        <dbReference type="ARBA" id="ARBA00023150"/>
    </source>
</evidence>
<dbReference type="InterPro" id="IPR036425">
    <property type="entry name" value="MoaB/Mog-like_dom_sf"/>
</dbReference>
<dbReference type="InterPro" id="IPR001453">
    <property type="entry name" value="MoaB/Mog_dom"/>
</dbReference>
<dbReference type="EMBL" id="VINQ01000002">
    <property type="protein sequence ID" value="KAA0920227.1"/>
    <property type="molecule type" value="Genomic_DNA"/>
</dbReference>
<dbReference type="InterPro" id="IPR005110">
    <property type="entry name" value="MoeA_linker/N"/>
</dbReference>
<reference evidence="8 9" key="1">
    <citation type="submission" date="2019-07" db="EMBL/GenBank/DDBJ databases">
        <title>Aquicoccus porphyridii gen. nov., sp. nov., isolated from a small marine red alga, Porphyridium marinum.</title>
        <authorList>
            <person name="Liu L."/>
        </authorList>
    </citation>
    <scope>NUCLEOTIDE SEQUENCE [LARGE SCALE GENOMIC DNA]</scope>
    <source>
        <strain evidence="8 9">L1 8-17</strain>
    </source>
</reference>
<gene>
    <name evidence="8" type="ORF">FLO80_03665</name>
</gene>
<keyword evidence="6" id="KW-0500">Molybdenum</keyword>
<organism evidence="8 9">
    <name type="scientific">Aquicoccus porphyridii</name>
    <dbReference type="NCBI Taxonomy" id="1852029"/>
    <lineage>
        <taxon>Bacteria</taxon>
        <taxon>Pseudomonadati</taxon>
        <taxon>Pseudomonadota</taxon>
        <taxon>Alphaproteobacteria</taxon>
        <taxon>Rhodobacterales</taxon>
        <taxon>Paracoccaceae</taxon>
        <taxon>Aquicoccus</taxon>
    </lineage>
</organism>
<dbReference type="InterPro" id="IPR036688">
    <property type="entry name" value="MoeA_C_domain_IV_sf"/>
</dbReference>
<dbReference type="RefSeq" id="WP_111363775.1">
    <property type="nucleotide sequence ID" value="NZ_VINQ01000002.1"/>
</dbReference>
<keyword evidence="9" id="KW-1185">Reference proteome</keyword>
<dbReference type="Gene3D" id="2.40.340.10">
    <property type="entry name" value="MoeA, C-terminal, domain IV"/>
    <property type="match status" value="1"/>
</dbReference>
<comment type="catalytic activity">
    <reaction evidence="5">
        <text>adenylyl-molybdopterin + molybdate = Mo-molybdopterin + AMP + H(+)</text>
        <dbReference type="Rhea" id="RHEA:35047"/>
        <dbReference type="ChEBI" id="CHEBI:15378"/>
        <dbReference type="ChEBI" id="CHEBI:36264"/>
        <dbReference type="ChEBI" id="CHEBI:62727"/>
        <dbReference type="ChEBI" id="CHEBI:71302"/>
        <dbReference type="ChEBI" id="CHEBI:456215"/>
        <dbReference type="EC" id="2.10.1.1"/>
    </reaction>
</comment>
<dbReference type="PANTHER" id="PTHR10192:SF5">
    <property type="entry name" value="GEPHYRIN"/>
    <property type="match status" value="1"/>
</dbReference>
<evidence type="ECO:0000313" key="9">
    <source>
        <dbReference type="Proteomes" id="UP000325291"/>
    </source>
</evidence>
<dbReference type="AlphaFoldDB" id="A0A5A9ZSL5"/>
<keyword evidence="6" id="KW-0479">Metal-binding</keyword>
<name>A0A5A9ZSL5_9RHOB</name>
<proteinExistence type="inferred from homology"/>
<dbReference type="SUPFAM" id="SSF63882">
    <property type="entry name" value="MoeA N-terminal region -like"/>
    <property type="match status" value="1"/>
</dbReference>
<dbReference type="InterPro" id="IPR038987">
    <property type="entry name" value="MoeA-like"/>
</dbReference>
<protein>
    <recommendedName>
        <fullName evidence="6">Molybdopterin molybdenumtransferase</fullName>
        <ecNumber evidence="6">2.10.1.1</ecNumber>
    </recommendedName>
</protein>
<keyword evidence="6" id="KW-0460">Magnesium</keyword>
<dbReference type="EC" id="2.10.1.1" evidence="6"/>
<comment type="similarity">
    <text evidence="3 6">Belongs to the MoeA family.</text>
</comment>
<keyword evidence="4 6" id="KW-0501">Molybdenum cofactor biosynthesis</keyword>